<dbReference type="InterPro" id="IPR013096">
    <property type="entry name" value="Cupin_2"/>
</dbReference>
<organism evidence="2 3">
    <name type="scientific">Undibacterium arcticum</name>
    <dbReference type="NCBI Taxonomy" id="1762892"/>
    <lineage>
        <taxon>Bacteria</taxon>
        <taxon>Pseudomonadati</taxon>
        <taxon>Pseudomonadota</taxon>
        <taxon>Betaproteobacteria</taxon>
        <taxon>Burkholderiales</taxon>
        <taxon>Oxalobacteraceae</taxon>
        <taxon>Undibacterium</taxon>
    </lineage>
</organism>
<gene>
    <name evidence="2" type="ORF">ACFOFO_19270</name>
</gene>
<protein>
    <submittedName>
        <fullName evidence="2">Cupin domain-containing protein</fullName>
    </submittedName>
</protein>
<dbReference type="Proteomes" id="UP001595530">
    <property type="component" value="Unassembled WGS sequence"/>
</dbReference>
<dbReference type="SUPFAM" id="SSF51182">
    <property type="entry name" value="RmlC-like cupins"/>
    <property type="match status" value="1"/>
</dbReference>
<dbReference type="Pfam" id="PF07883">
    <property type="entry name" value="Cupin_2"/>
    <property type="match status" value="1"/>
</dbReference>
<dbReference type="Gene3D" id="2.60.120.10">
    <property type="entry name" value="Jelly Rolls"/>
    <property type="match status" value="1"/>
</dbReference>
<dbReference type="InterPro" id="IPR011051">
    <property type="entry name" value="RmlC_Cupin_sf"/>
</dbReference>
<evidence type="ECO:0000259" key="1">
    <source>
        <dbReference type="Pfam" id="PF07883"/>
    </source>
</evidence>
<dbReference type="RefSeq" id="WP_390322526.1">
    <property type="nucleotide sequence ID" value="NZ_JBHRTP010000066.1"/>
</dbReference>
<dbReference type="EMBL" id="JBHRTP010000066">
    <property type="protein sequence ID" value="MFC3110075.1"/>
    <property type="molecule type" value="Genomic_DNA"/>
</dbReference>
<proteinExistence type="predicted"/>
<evidence type="ECO:0000313" key="2">
    <source>
        <dbReference type="EMBL" id="MFC3110075.1"/>
    </source>
</evidence>
<evidence type="ECO:0000313" key="3">
    <source>
        <dbReference type="Proteomes" id="UP001595530"/>
    </source>
</evidence>
<sequence length="132" mass="14906">MTVVTSPNQQFTVSHLNEDDFKTGGLRSYSSYRDLGVAMATNGAATAHVIRMIAPFSESFSQRHHHDVQFQLIYVLKGWFKSEFEGHGVQTMKEGSCWIQPPNIRHTVVGWSDDCELLEVILPAEHETVVDE</sequence>
<feature type="domain" description="Cupin type-2" evidence="1">
    <location>
        <begin position="61"/>
        <end position="119"/>
    </location>
</feature>
<reference evidence="3" key="1">
    <citation type="journal article" date="2019" name="Int. J. Syst. Evol. Microbiol.">
        <title>The Global Catalogue of Microorganisms (GCM) 10K type strain sequencing project: providing services to taxonomists for standard genome sequencing and annotation.</title>
        <authorList>
            <consortium name="The Broad Institute Genomics Platform"/>
            <consortium name="The Broad Institute Genome Sequencing Center for Infectious Disease"/>
            <person name="Wu L."/>
            <person name="Ma J."/>
        </authorList>
    </citation>
    <scope>NUCLEOTIDE SEQUENCE [LARGE SCALE GENOMIC DNA]</scope>
    <source>
        <strain evidence="3">KCTC 42986</strain>
    </source>
</reference>
<dbReference type="InterPro" id="IPR014710">
    <property type="entry name" value="RmlC-like_jellyroll"/>
</dbReference>
<dbReference type="CDD" id="cd06980">
    <property type="entry name" value="cupin_bxe_c0505"/>
    <property type="match status" value="1"/>
</dbReference>
<accession>A0ABV7F564</accession>
<name>A0ABV7F564_9BURK</name>
<comment type="caution">
    <text evidence="2">The sequence shown here is derived from an EMBL/GenBank/DDBJ whole genome shotgun (WGS) entry which is preliminary data.</text>
</comment>
<keyword evidence="3" id="KW-1185">Reference proteome</keyword>